<evidence type="ECO:0000256" key="5">
    <source>
        <dbReference type="ARBA" id="ARBA00022898"/>
    </source>
</evidence>
<dbReference type="PRINTS" id="PR00753">
    <property type="entry name" value="ACCSYNTHASE"/>
</dbReference>
<comment type="cofactor">
    <cofactor evidence="1 6">
        <name>pyridoxal 5'-phosphate</name>
        <dbReference type="ChEBI" id="CHEBI:597326"/>
    </cofactor>
</comment>
<dbReference type="EMBL" id="JBCLSH010000016">
    <property type="protein sequence ID" value="MEY8443746.1"/>
    <property type="molecule type" value="Genomic_DNA"/>
</dbReference>
<reference evidence="8 9" key="1">
    <citation type="submission" date="2024-03" db="EMBL/GenBank/DDBJ databases">
        <title>Mouse gut bacterial collection (mGBC) of GemPharmatech.</title>
        <authorList>
            <person name="He Y."/>
            <person name="Dong L."/>
            <person name="Wu D."/>
            <person name="Gao X."/>
            <person name="Lin Z."/>
        </authorList>
    </citation>
    <scope>NUCLEOTIDE SEQUENCE [LARGE SCALE GENOMIC DNA]</scope>
    <source>
        <strain evidence="8 9">61-15</strain>
    </source>
</reference>
<dbReference type="GO" id="GO:0008483">
    <property type="term" value="F:transaminase activity"/>
    <property type="evidence" value="ECO:0007669"/>
    <property type="project" value="UniProtKB-KW"/>
</dbReference>
<dbReference type="Gene3D" id="3.90.1150.10">
    <property type="entry name" value="Aspartate Aminotransferase, domain 1"/>
    <property type="match status" value="1"/>
</dbReference>
<dbReference type="InterPro" id="IPR004839">
    <property type="entry name" value="Aminotransferase_I/II_large"/>
</dbReference>
<dbReference type="InterPro" id="IPR050596">
    <property type="entry name" value="AspAT/PAT-like"/>
</dbReference>
<dbReference type="Gene3D" id="3.40.640.10">
    <property type="entry name" value="Type I PLP-dependent aspartate aminotransferase-like (Major domain)"/>
    <property type="match status" value="1"/>
</dbReference>
<dbReference type="CDD" id="cd00609">
    <property type="entry name" value="AAT_like"/>
    <property type="match status" value="1"/>
</dbReference>
<dbReference type="PROSITE" id="PS00105">
    <property type="entry name" value="AA_TRANSFER_CLASS_1"/>
    <property type="match status" value="1"/>
</dbReference>
<evidence type="ECO:0000313" key="8">
    <source>
        <dbReference type="EMBL" id="MEY8443746.1"/>
    </source>
</evidence>
<keyword evidence="5" id="KW-0663">Pyridoxal phosphate</keyword>
<organism evidence="8 9">
    <name type="scientific">Lactococcus ileimucosae</name>
    <dbReference type="NCBI Taxonomy" id="2941329"/>
    <lineage>
        <taxon>Bacteria</taxon>
        <taxon>Bacillati</taxon>
        <taxon>Bacillota</taxon>
        <taxon>Bacilli</taxon>
        <taxon>Lactobacillales</taxon>
        <taxon>Streptococcaceae</taxon>
        <taxon>Lactococcus</taxon>
    </lineage>
</organism>
<protein>
    <recommendedName>
        <fullName evidence="6">Aminotransferase</fullName>
        <ecNumber evidence="6">2.6.1.-</ecNumber>
    </recommendedName>
</protein>
<evidence type="ECO:0000259" key="7">
    <source>
        <dbReference type="Pfam" id="PF00155"/>
    </source>
</evidence>
<evidence type="ECO:0000256" key="1">
    <source>
        <dbReference type="ARBA" id="ARBA00001933"/>
    </source>
</evidence>
<name>A0ABV4D2I3_9LACT</name>
<dbReference type="InterPro" id="IPR004838">
    <property type="entry name" value="NHTrfase_class1_PyrdxlP-BS"/>
</dbReference>
<evidence type="ECO:0000256" key="3">
    <source>
        <dbReference type="ARBA" id="ARBA00022576"/>
    </source>
</evidence>
<evidence type="ECO:0000256" key="6">
    <source>
        <dbReference type="RuleBase" id="RU000481"/>
    </source>
</evidence>
<proteinExistence type="inferred from homology"/>
<feature type="domain" description="Aminotransferase class I/classII large" evidence="7">
    <location>
        <begin position="32"/>
        <end position="387"/>
    </location>
</feature>
<dbReference type="InterPro" id="IPR015422">
    <property type="entry name" value="PyrdxlP-dep_Trfase_small"/>
</dbReference>
<accession>A0ABV4D2I3</accession>
<dbReference type="PANTHER" id="PTHR46383:SF1">
    <property type="entry name" value="ASPARTATE AMINOTRANSFERASE"/>
    <property type="match status" value="1"/>
</dbReference>
<evidence type="ECO:0000256" key="2">
    <source>
        <dbReference type="ARBA" id="ARBA00007441"/>
    </source>
</evidence>
<sequence>MKKLSDFVSNIEESVTLAAAKRAKNLKSQGKNIIDLTLGQPDFTTPELIGEAAIDAIHSGKASFYTQASGLPELKNAVRNYWNNFYGYAIEDKEILVTAGAKFALYAFFQSVLDKGDEVIIPAPYWVSYVDQVKMSGGHPVVVSTLQENDFKITVEQLEAVKTEKTKVLLLNSPSNPTGMIYSKEELLALGNWAVANDLLILADDIYHRLVYNKSEFTAISSLSEAIRQRTIVINGVSKTFAMTGWRIGLAVGDSEIIAAMTKIAGQTTSNPSTVAQYAAIEAFNSDAPAVEKMRTAFEARLNLIHPMINQIPGFEAIKPNGAFYLFPKVEKAMTIKGFDNVTDFARAILEETGVALVTGEGFGSPGHIRLSYATDLESLTEAVKRLKNWMEEVHDR</sequence>
<dbReference type="InterPro" id="IPR015421">
    <property type="entry name" value="PyrdxlP-dep_Trfase_major"/>
</dbReference>
<gene>
    <name evidence="8" type="ORF">AALA52_05765</name>
</gene>
<comment type="similarity">
    <text evidence="2 6">Belongs to the class-I pyridoxal-phosphate-dependent aminotransferase family.</text>
</comment>
<dbReference type="RefSeq" id="WP_369948327.1">
    <property type="nucleotide sequence ID" value="NZ_JBCLSH010000016.1"/>
</dbReference>
<evidence type="ECO:0000256" key="4">
    <source>
        <dbReference type="ARBA" id="ARBA00022679"/>
    </source>
</evidence>
<keyword evidence="4 6" id="KW-0808">Transferase</keyword>
<dbReference type="InterPro" id="IPR015424">
    <property type="entry name" value="PyrdxlP-dep_Trfase"/>
</dbReference>
<dbReference type="Proteomes" id="UP001565283">
    <property type="component" value="Unassembled WGS sequence"/>
</dbReference>
<dbReference type="Pfam" id="PF00155">
    <property type="entry name" value="Aminotran_1_2"/>
    <property type="match status" value="1"/>
</dbReference>
<comment type="caution">
    <text evidence="8">The sequence shown here is derived from an EMBL/GenBank/DDBJ whole genome shotgun (WGS) entry which is preliminary data.</text>
</comment>
<keyword evidence="3 6" id="KW-0032">Aminotransferase</keyword>
<dbReference type="EC" id="2.6.1.-" evidence="6"/>
<keyword evidence="9" id="KW-1185">Reference proteome</keyword>
<dbReference type="SUPFAM" id="SSF53383">
    <property type="entry name" value="PLP-dependent transferases"/>
    <property type="match status" value="1"/>
</dbReference>
<dbReference type="PANTHER" id="PTHR46383">
    <property type="entry name" value="ASPARTATE AMINOTRANSFERASE"/>
    <property type="match status" value="1"/>
</dbReference>
<evidence type="ECO:0000313" key="9">
    <source>
        <dbReference type="Proteomes" id="UP001565283"/>
    </source>
</evidence>